<dbReference type="PANTHER" id="PTHR12956">
    <property type="entry name" value="ALKALINE CERAMIDASE-RELATED"/>
    <property type="match status" value="1"/>
</dbReference>
<proteinExistence type="predicted"/>
<dbReference type="InterPro" id="IPR048354">
    <property type="entry name" value="TOD1_MUCI70_glycTrfase_dom"/>
</dbReference>
<dbReference type="AlphaFoldDB" id="A0ABC8S5M5"/>
<dbReference type="EMBL" id="CAUOFW020002280">
    <property type="protein sequence ID" value="CAK9152526.1"/>
    <property type="molecule type" value="Genomic_DNA"/>
</dbReference>
<feature type="region of interest" description="Disordered" evidence="1">
    <location>
        <begin position="1"/>
        <end position="53"/>
    </location>
</feature>
<reference evidence="3 4" key="1">
    <citation type="submission" date="2024-02" db="EMBL/GenBank/DDBJ databases">
        <authorList>
            <person name="Vignale AGUSTIN F."/>
            <person name="Sosa J E."/>
            <person name="Modenutti C."/>
        </authorList>
    </citation>
    <scope>NUCLEOTIDE SEQUENCE [LARGE SCALE GENOMIC DNA]</scope>
</reference>
<protein>
    <recommendedName>
        <fullName evidence="2">TOD1/MUCI70 glycosyltransferase-like domain-containing protein</fullName>
    </recommendedName>
</protein>
<feature type="compositionally biased region" description="Pro residues" evidence="1">
    <location>
        <begin position="451"/>
        <end position="460"/>
    </location>
</feature>
<dbReference type="InterPro" id="IPR006852">
    <property type="entry name" value="TOD1_MUCI70"/>
</dbReference>
<gene>
    <name evidence="3" type="ORF">ILEXP_LOCUS20756</name>
</gene>
<evidence type="ECO:0000313" key="4">
    <source>
        <dbReference type="Proteomes" id="UP001642360"/>
    </source>
</evidence>
<dbReference type="Proteomes" id="UP001642360">
    <property type="component" value="Unassembled WGS sequence"/>
</dbReference>
<dbReference type="Pfam" id="PF04765">
    <property type="entry name" value="TOD1_MUCI70"/>
    <property type="match status" value="1"/>
</dbReference>
<sequence length="511" mass="57569">MEGDEAREVIGSIHQIGSSPTYGKQRNNQDVVSSKLKNIGGSASIAQPPPPPPPLAYFSAYNLPPGNPCEGFTLPPPPADKKRTGPRPCPVCYLPVEDAITLMPKAPSFSPVLKKLTYIHEVNLTRSEFGGSEFGGYPSLKQRSDSYDIRESMSVHCGFVRGVKPGHQTGFDIDDSDLLEMETCPGVVVASAVFGSFDLIRQPKNISEHAKKNVCFYMLVDEETEMFIRNSTDLDDSKRFGLWRIVVVHNLPYTDPRRTGKVPKLLLHRLFPNARYSLWIDGKLELVVDPYQILERFLWRKNASFAISRHYRRFDVFVEAEANKAAAKYDNASIDFQIEFYKKEGLTPYSEAKLPITSDVPEGCVIIREHTPISNLFTCLWFNEVDRFTSRDQISFSTVRDKIRSRTNWTINMFLDCERRNFVVQGYHRDLLEHWAPPPPLPGGAIAILHPPPPPPPPPFIVETPNKTSPSIPIESIGSTPIKKIPTKRGKDRKSRSRRHRKVAVGSTDIS</sequence>
<accession>A0ABC8S5M5</accession>
<comment type="caution">
    <text evidence="3">The sequence shown here is derived from an EMBL/GenBank/DDBJ whole genome shotgun (WGS) entry which is preliminary data.</text>
</comment>
<evidence type="ECO:0000313" key="3">
    <source>
        <dbReference type="EMBL" id="CAK9152526.1"/>
    </source>
</evidence>
<feature type="compositionally biased region" description="Basic residues" evidence="1">
    <location>
        <begin position="485"/>
        <end position="503"/>
    </location>
</feature>
<evidence type="ECO:0000259" key="2">
    <source>
        <dbReference type="Pfam" id="PF04765"/>
    </source>
</evidence>
<evidence type="ECO:0000256" key="1">
    <source>
        <dbReference type="SAM" id="MobiDB-lite"/>
    </source>
</evidence>
<feature type="domain" description="TOD1/MUCI70 glycosyltransferase-like" evidence="2">
    <location>
        <begin position="116"/>
        <end position="428"/>
    </location>
</feature>
<dbReference type="PANTHER" id="PTHR12956:SF38">
    <property type="entry name" value="HEXOSYLTRANSFERASE MUCI70-RELATED"/>
    <property type="match status" value="1"/>
</dbReference>
<feature type="compositionally biased region" description="Polar residues" evidence="1">
    <location>
        <begin position="15"/>
        <end position="36"/>
    </location>
</feature>
<feature type="region of interest" description="Disordered" evidence="1">
    <location>
        <begin position="451"/>
        <end position="511"/>
    </location>
</feature>
<organism evidence="3 4">
    <name type="scientific">Ilex paraguariensis</name>
    <name type="common">yerba mate</name>
    <dbReference type="NCBI Taxonomy" id="185542"/>
    <lineage>
        <taxon>Eukaryota</taxon>
        <taxon>Viridiplantae</taxon>
        <taxon>Streptophyta</taxon>
        <taxon>Embryophyta</taxon>
        <taxon>Tracheophyta</taxon>
        <taxon>Spermatophyta</taxon>
        <taxon>Magnoliopsida</taxon>
        <taxon>eudicotyledons</taxon>
        <taxon>Gunneridae</taxon>
        <taxon>Pentapetalae</taxon>
        <taxon>asterids</taxon>
        <taxon>campanulids</taxon>
        <taxon>Aquifoliales</taxon>
        <taxon>Aquifoliaceae</taxon>
        <taxon>Ilex</taxon>
    </lineage>
</organism>
<name>A0ABC8S5M5_9AQUA</name>
<keyword evidence="4" id="KW-1185">Reference proteome</keyword>